<sequence length="1083" mass="121713">MKKLSLLFLVFSISLSSQQIDFEKLKNIKTRSIGPAGMSGRVTAIDVVNKSPEIIYAGTASGGLWKSESGGVDWTPIFDKQNNLSIGAVAIQQSNSDVVWAGTGEGNPRNSLTGGYGLYKSLDAGKTWKSVGLEKTRNIHRIIIDKDNPNTVYVGAIGSPWGEHPERGVFKTTDGGKTWSNSLFVNNKTGCADLVVDPTNPNKLIASMWEHRRKPWTFNSGGEGSGIYITYDGGDNWKKLSDKDGLPKGNLGRIGLAIAPSNPKFIYALVEAKKNALYKSEDGGIKWKMINDKSSGRGSGGIGNRPFYYSDIHVDSKNENRIYSVFTYINVSDDGGKSFTQLMPAYGTSVGVHPDHHAWWIHPEDPNYMIDGNDGGLNITRDKGKTWRFAENIPVAQFYHISVDNEFPYNVYGGLQDNGSWVGPAYVLKDQGIRNSYWQELMFGDGFDVVPDPKDARFGYAMSQQGNVGRYDRVTGNAKGIRPTHPDADVKLRFNWNSAISMNPIDNETIYFGSQFVHKSIDKGHIWEIISPDLTTNNPDKQKQHESGGITMDATGAENHCTILAIEPSTFDENLIWAGTDDGNIQLTQDGGKTWENVSKNIKGMPEGSWVAQIRASKFNKGEAYVVVNNYRQFDFNPYLYRTRDFGKTWVNLLEGKDETFGYALSVIQDLEETNLLFLGTEYGLHISIDEGKTWTKWNNSFPNVSTMDLAIHPREHDLIIGTFGRAVYILDDIRPLRALAKEGKEVLDKTLYLFTPPAAFLTQTQQPSGTRFGANAIYNGENRAQGAMITYSINNPEHKKETKTASKKEKKSKKAAKTVEAKSEKPAVKYDSIIFQVFNDKNELIRTIKRKAPEENGVHRMYWYLGEKGKQRPSRRKARENAQERRGVTVLPGSYKIKLHYGNQTAEEKIEVAYDPRVEMPFEVLKNQYDMLKQLEDKMDVAGKATQRLLASKEIVSDYQKRIKAQKNKEKYKDILKSHTEVLKRIDGLLDEMLGKEDKRQGITATEFPSNVSYLYSASRYIRSLLQNPGTTETTLMKNADEKVGAVISKINEFYKTDWVNYKTSVEKLSLSPFEELEELKY</sequence>
<dbReference type="CDD" id="cd15482">
    <property type="entry name" value="Sialidase_non-viral"/>
    <property type="match status" value="1"/>
</dbReference>
<evidence type="ECO:0000256" key="3">
    <source>
        <dbReference type="SAM" id="SignalP"/>
    </source>
</evidence>
<feature type="domain" description="Sortilin N-terminal" evidence="4">
    <location>
        <begin position="118"/>
        <end position="242"/>
    </location>
</feature>
<dbReference type="OrthoDB" id="9757809at2"/>
<dbReference type="Proteomes" id="UP000198412">
    <property type="component" value="Unassembled WGS sequence"/>
</dbReference>
<feature type="signal peptide" evidence="3">
    <location>
        <begin position="1"/>
        <end position="19"/>
    </location>
</feature>
<dbReference type="Gene3D" id="2.130.10.10">
    <property type="entry name" value="YVTN repeat-like/Quinoprotein amine dehydrogenase"/>
    <property type="match status" value="4"/>
</dbReference>
<dbReference type="SUPFAM" id="SSF110296">
    <property type="entry name" value="Oligoxyloglucan reducing end-specific cellobiohydrolase"/>
    <property type="match status" value="2"/>
</dbReference>
<gene>
    <name evidence="5" type="ORF">SAMN04488111_2303</name>
</gene>
<dbReference type="EMBL" id="FZNX01000004">
    <property type="protein sequence ID" value="SNR66403.1"/>
    <property type="molecule type" value="Genomic_DNA"/>
</dbReference>
<dbReference type="PANTHER" id="PTHR12106:SF27">
    <property type="entry name" value="SORTILIN-RELATED RECEPTOR"/>
    <property type="match status" value="1"/>
</dbReference>
<feature type="region of interest" description="Disordered" evidence="2">
    <location>
        <begin position="798"/>
        <end position="822"/>
    </location>
</feature>
<accession>A0A238Y6X9</accession>
<dbReference type="InterPro" id="IPR031778">
    <property type="entry name" value="Sortilin_N"/>
</dbReference>
<keyword evidence="1" id="KW-0677">Repeat</keyword>
<proteinExistence type="predicted"/>
<dbReference type="AlphaFoldDB" id="A0A238Y6X9"/>
<keyword evidence="3" id="KW-0732">Signal</keyword>
<evidence type="ECO:0000313" key="5">
    <source>
        <dbReference type="EMBL" id="SNR66403.1"/>
    </source>
</evidence>
<dbReference type="InterPro" id="IPR050310">
    <property type="entry name" value="VPS10-sortilin"/>
</dbReference>
<feature type="chain" id="PRO_5012602078" evidence="3">
    <location>
        <begin position="20"/>
        <end position="1083"/>
    </location>
</feature>
<evidence type="ECO:0000256" key="2">
    <source>
        <dbReference type="SAM" id="MobiDB-lite"/>
    </source>
</evidence>
<feature type="compositionally biased region" description="Basic and acidic residues" evidence="2">
    <location>
        <begin position="798"/>
        <end position="808"/>
    </location>
</feature>
<protein>
    <submittedName>
        <fullName evidence="5">Sortilin, neurotensin receptor 3</fullName>
    </submittedName>
</protein>
<reference evidence="6" key="1">
    <citation type="submission" date="2017-06" db="EMBL/GenBank/DDBJ databases">
        <authorList>
            <person name="Varghese N."/>
            <person name="Submissions S."/>
        </authorList>
    </citation>
    <scope>NUCLEOTIDE SEQUENCE [LARGE SCALE GENOMIC DNA]</scope>
    <source>
        <strain evidence="6">DSM 27993</strain>
    </source>
</reference>
<name>A0A238Y6X9_9FLAO</name>
<evidence type="ECO:0000313" key="6">
    <source>
        <dbReference type="Proteomes" id="UP000198412"/>
    </source>
</evidence>
<evidence type="ECO:0000259" key="4">
    <source>
        <dbReference type="Pfam" id="PF15902"/>
    </source>
</evidence>
<evidence type="ECO:0000256" key="1">
    <source>
        <dbReference type="ARBA" id="ARBA00022737"/>
    </source>
</evidence>
<dbReference type="RefSeq" id="WP_089378602.1">
    <property type="nucleotide sequence ID" value="NZ_FZNX01000004.1"/>
</dbReference>
<dbReference type="PANTHER" id="PTHR12106">
    <property type="entry name" value="SORTILIN RELATED"/>
    <property type="match status" value="1"/>
</dbReference>
<keyword evidence="5" id="KW-0675">Receptor</keyword>
<dbReference type="Pfam" id="PF15902">
    <property type="entry name" value="Sortilin-Vps10"/>
    <property type="match status" value="1"/>
</dbReference>
<keyword evidence="6" id="KW-1185">Reference proteome</keyword>
<organism evidence="5 6">
    <name type="scientific">Lutibacter flavus</name>
    <dbReference type="NCBI Taxonomy" id="691689"/>
    <lineage>
        <taxon>Bacteria</taxon>
        <taxon>Pseudomonadati</taxon>
        <taxon>Bacteroidota</taxon>
        <taxon>Flavobacteriia</taxon>
        <taxon>Flavobacteriales</taxon>
        <taxon>Flavobacteriaceae</taxon>
        <taxon>Lutibacter</taxon>
    </lineage>
</organism>
<dbReference type="InterPro" id="IPR015943">
    <property type="entry name" value="WD40/YVTN_repeat-like_dom_sf"/>
</dbReference>